<dbReference type="AlphaFoldDB" id="A0AAV8P8M7"/>
<organism evidence="1 2">
    <name type="scientific">Ensete ventricosum</name>
    <name type="common">Abyssinian banana</name>
    <name type="synonym">Musa ensete</name>
    <dbReference type="NCBI Taxonomy" id="4639"/>
    <lineage>
        <taxon>Eukaryota</taxon>
        <taxon>Viridiplantae</taxon>
        <taxon>Streptophyta</taxon>
        <taxon>Embryophyta</taxon>
        <taxon>Tracheophyta</taxon>
        <taxon>Spermatophyta</taxon>
        <taxon>Magnoliopsida</taxon>
        <taxon>Liliopsida</taxon>
        <taxon>Zingiberales</taxon>
        <taxon>Musaceae</taxon>
        <taxon>Ensete</taxon>
    </lineage>
</organism>
<proteinExistence type="predicted"/>
<dbReference type="EMBL" id="JAQQAF010000007">
    <property type="protein sequence ID" value="KAJ8470096.1"/>
    <property type="molecule type" value="Genomic_DNA"/>
</dbReference>
<name>A0AAV8P8M7_ENSVE</name>
<comment type="caution">
    <text evidence="1">The sequence shown here is derived from an EMBL/GenBank/DDBJ whole genome shotgun (WGS) entry which is preliminary data.</text>
</comment>
<protein>
    <submittedName>
        <fullName evidence="1">Uncharacterized protein</fullName>
    </submittedName>
</protein>
<evidence type="ECO:0000313" key="2">
    <source>
        <dbReference type="Proteomes" id="UP001222027"/>
    </source>
</evidence>
<keyword evidence="2" id="KW-1185">Reference proteome</keyword>
<accession>A0AAV8P8M7</accession>
<reference evidence="1 2" key="1">
    <citation type="submission" date="2022-12" db="EMBL/GenBank/DDBJ databases">
        <title>Chromosome-scale assembly of the Ensete ventricosum genome.</title>
        <authorList>
            <person name="Dussert Y."/>
            <person name="Stocks J."/>
            <person name="Wendawek A."/>
            <person name="Woldeyes F."/>
            <person name="Nichols R.A."/>
            <person name="Borrell J.S."/>
        </authorList>
    </citation>
    <scope>NUCLEOTIDE SEQUENCE [LARGE SCALE GENOMIC DNA]</scope>
    <source>
        <strain evidence="2">cv. Maze</strain>
        <tissue evidence="1">Seeds</tissue>
    </source>
</reference>
<sequence>MTGERECDFRVKGLNVPLVDSPLRCRVCSSFPPFILKVSSSSSRGLILETKVGPFPFLSSARVRVFIRI</sequence>
<evidence type="ECO:0000313" key="1">
    <source>
        <dbReference type="EMBL" id="KAJ8470096.1"/>
    </source>
</evidence>
<gene>
    <name evidence="1" type="ORF">OPV22_024439</name>
</gene>
<dbReference type="Proteomes" id="UP001222027">
    <property type="component" value="Unassembled WGS sequence"/>
</dbReference>